<dbReference type="Proteomes" id="UP000569914">
    <property type="component" value="Unassembled WGS sequence"/>
</dbReference>
<dbReference type="AlphaFoldDB" id="A0A7Y9I827"/>
<accession>A0A7Y9I827</accession>
<proteinExistence type="predicted"/>
<gene>
    <name evidence="2" type="ORF">BKA15_003385</name>
</gene>
<evidence type="ECO:0000313" key="3">
    <source>
        <dbReference type="Proteomes" id="UP000569914"/>
    </source>
</evidence>
<protein>
    <recommendedName>
        <fullName evidence="4">Tubulin like</fullName>
    </recommendedName>
</protein>
<evidence type="ECO:0000256" key="1">
    <source>
        <dbReference type="SAM" id="MobiDB-lite"/>
    </source>
</evidence>
<evidence type="ECO:0000313" key="2">
    <source>
        <dbReference type="EMBL" id="NYE72056.1"/>
    </source>
</evidence>
<dbReference type="RefSeq" id="WP_179752624.1">
    <property type="nucleotide sequence ID" value="NZ_JACCBU010000001.1"/>
</dbReference>
<evidence type="ECO:0008006" key="4">
    <source>
        <dbReference type="Google" id="ProtNLM"/>
    </source>
</evidence>
<feature type="region of interest" description="Disordered" evidence="1">
    <location>
        <begin position="1169"/>
        <end position="1194"/>
    </location>
</feature>
<comment type="caution">
    <text evidence="2">The sequence shown here is derived from an EMBL/GenBank/DDBJ whole genome shotgun (WGS) entry which is preliminary data.</text>
</comment>
<dbReference type="InterPro" id="IPR025904">
    <property type="entry name" value="Tubulin-like"/>
</dbReference>
<sequence>MRRFLVVGCGGSGGATLAYLMDQLASDLAAIDRRLTLPAGWQFVHLDVPSGPEPGPDGLGNVPQQGGRYLGLGPKGGSYSDLDYAVSQKLLGARALDELAGWAPRQPQSVATPIDVGAGQYRSIGRMITLARAGEVHQGLQSAWEQLARVETLTEMGQLADAVGSTFNANETPIVLVVTSMAGGSGASMALDVCRLLTLVPGVNPKLTAVFMVAPDIFDSLPPSARSGVRANALAMLGEIVAGQTGAARRHDVEILSGLGYGDGQGTEIPFARVFPIGRFIGAQRTMFGDGSPKAVYRGLARGLGGMMISEVASTQFVSFDLGNTGSIPPDSDYLAWGAQLDPIPWGSYGFASLSMGRERYAEYAAQRIARGAVDRLLDGHLQPGNSASGTEQVKALVDSQWARLCERLQLPVGLGSGQQAGAELGSWMTTVALPRADADAAARRVVDAEYVPHLPSPGGQQARQWLEAVQQRSRSRGHVLAEAAGKAAYDWAFAWQQGLLDRLVAVLTEGISRLGLPYAAAVLERLDAHLRGVVIPGTEALGRTDPGSLAELPSELRQAVAAIKGAITGGDTLVERLVDGVRIKVRTQLYTRASALTADALATFIPDVLTPLTEAIREAQRVLEQARGSQVKHDGLARLATDQYAAWPSDADVKVPSRFDEAGNEVLLTPARDFAAQYAADLARAVPTDDAGNSPAQLVPSQVIEGVWETTGGERPPALDPHQPNLIVQTAPWRSRVFPTNPATGDALIPSRARFGVHVKPGEVLERARAFVARSEQSFQRFCAVSLRDFINGPEVAESERHARIRDVTTKFTEALALAMPLIGVDEQVVRLLHGGQPVEYRYKFSDVPFAELPIADDLERILVDNPSIDASSRDNLGSALTDQGNPRRIDIFGSYPLYSPLAFSSVLRPIAEQWGATTAQGREAFWAHRRSRPLDAALPMANVERRTLVAGWYLGQIVGELVIPPSPYDSGVRILDRAAGEWVEFPYPMLTPPQQFVAPYDWLPAVLESQLLAIARVHESPVLSSLRPYRLLRALYDSNPLRPAGGIVPLSGRERLAAWIRGGGAETGVASRVPALAEAATPEQRRDAAKEWLNGAKGPGTLASVHFMPAGVDGAPGGGAFATITSRDQASQTPTFRDLAPDIHWAARQLTRLLDDAYQLALADPNAARGSADGRPGPAPRTTIELPEGGVY</sequence>
<dbReference type="EMBL" id="JACCBU010000001">
    <property type="protein sequence ID" value="NYE72056.1"/>
    <property type="molecule type" value="Genomic_DNA"/>
</dbReference>
<organism evidence="2 3">
    <name type="scientific">Microlunatus parietis</name>
    <dbReference type="NCBI Taxonomy" id="682979"/>
    <lineage>
        <taxon>Bacteria</taxon>
        <taxon>Bacillati</taxon>
        <taxon>Actinomycetota</taxon>
        <taxon>Actinomycetes</taxon>
        <taxon>Propionibacteriales</taxon>
        <taxon>Propionibacteriaceae</taxon>
        <taxon>Microlunatus</taxon>
    </lineage>
</organism>
<keyword evidence="3" id="KW-1185">Reference proteome</keyword>
<reference evidence="2 3" key="1">
    <citation type="submission" date="2020-07" db="EMBL/GenBank/DDBJ databases">
        <title>Sequencing the genomes of 1000 actinobacteria strains.</title>
        <authorList>
            <person name="Klenk H.-P."/>
        </authorList>
    </citation>
    <scope>NUCLEOTIDE SEQUENCE [LARGE SCALE GENOMIC DNA]</scope>
    <source>
        <strain evidence="2 3">DSM 22083</strain>
    </source>
</reference>
<dbReference type="Pfam" id="PF13809">
    <property type="entry name" value="Tubulin_2"/>
    <property type="match status" value="1"/>
</dbReference>
<name>A0A7Y9I827_9ACTN</name>